<evidence type="ECO:0000259" key="1">
    <source>
        <dbReference type="Pfam" id="PF10021"/>
    </source>
</evidence>
<dbReference type="NCBIfam" id="TIGR02452">
    <property type="entry name" value="TIGR02452 family protein"/>
    <property type="match status" value="1"/>
</dbReference>
<feature type="domain" description="Microbial-type PARG catalytic" evidence="1">
    <location>
        <begin position="21"/>
        <end position="141"/>
    </location>
</feature>
<dbReference type="InterPro" id="IPR019261">
    <property type="entry name" value="PARG_cat_microbial"/>
</dbReference>
<evidence type="ECO:0000313" key="2">
    <source>
        <dbReference type="EMBL" id="QHT04753.1"/>
    </source>
</evidence>
<dbReference type="PANTHER" id="PTHR35596:SF1">
    <property type="entry name" value="MICROBIAL-TYPE PARG CATALYTIC DOMAIN-CONTAINING PROTEIN"/>
    <property type="match status" value="1"/>
</dbReference>
<dbReference type="PANTHER" id="PTHR35596">
    <property type="entry name" value="DUF2263 DOMAIN-CONTAINING PROTEIN"/>
    <property type="match status" value="1"/>
</dbReference>
<dbReference type="EMBL" id="MN739437">
    <property type="protein sequence ID" value="QHT04753.1"/>
    <property type="molecule type" value="Genomic_DNA"/>
</dbReference>
<reference evidence="2" key="1">
    <citation type="journal article" date="2020" name="Nature">
        <title>Giant virus diversity and host interactions through global metagenomics.</title>
        <authorList>
            <person name="Schulz F."/>
            <person name="Roux S."/>
            <person name="Paez-Espino D."/>
            <person name="Jungbluth S."/>
            <person name="Walsh D.A."/>
            <person name="Denef V.J."/>
            <person name="McMahon K.D."/>
            <person name="Konstantinidis K.T."/>
            <person name="Eloe-Fadrosh E.A."/>
            <person name="Kyrpides N.C."/>
            <person name="Woyke T."/>
        </authorList>
    </citation>
    <scope>NUCLEOTIDE SEQUENCE</scope>
    <source>
        <strain evidence="2">GVMAG-M-3300021343-4</strain>
    </source>
</reference>
<organism evidence="2">
    <name type="scientific">viral metagenome</name>
    <dbReference type="NCBI Taxonomy" id="1070528"/>
    <lineage>
        <taxon>unclassified sequences</taxon>
        <taxon>metagenomes</taxon>
        <taxon>organismal metagenomes</taxon>
    </lineage>
</organism>
<dbReference type="AlphaFoldDB" id="A0A6C0CKC9"/>
<dbReference type="Gene3D" id="3.40.220.10">
    <property type="entry name" value="Leucine Aminopeptidase, subunit E, domain 1"/>
    <property type="match status" value="1"/>
</dbReference>
<name>A0A6C0CKC9_9ZZZZ</name>
<accession>A0A6C0CKC9</accession>
<protein>
    <recommendedName>
        <fullName evidence="1">Microbial-type PARG catalytic domain-containing protein</fullName>
    </recommendedName>
</protein>
<sequence length="314" mass="35946">MGYRHAEWEQAAKHTKNWCDTKLQHIPPNTEFIRPDNVLQRPLKKDKSHNTILQVKNQDTISAALEAINTGLCSKPLVLNMASDIAPGGGWLSGCAAQEENLFIRTSLCRQYKRPKEYLKRKKFLGPLDIAYTPNVLVLKDENFNMLEESDRVYLDFVACAALRRPQLNKHGQMSEKNLELARKKIYQILQLANDKGHDAVILGAMGCGAFKNPPEQIAELFKDVLETHFRHHVFRLVKFAILSRKGANTITNTQNSNFDIFRNTLSKKWWREIPEESYSDLDESSDILDDVSDDDSDDGSWRDIVFKKTVSLL</sequence>
<dbReference type="Pfam" id="PF10021">
    <property type="entry name" value="PARG_cat_microb"/>
    <property type="match status" value="1"/>
</dbReference>
<dbReference type="SUPFAM" id="SSF52949">
    <property type="entry name" value="Macro domain-like"/>
    <property type="match status" value="1"/>
</dbReference>
<proteinExistence type="predicted"/>
<dbReference type="InterPro" id="IPR043472">
    <property type="entry name" value="Macro_dom-like"/>
</dbReference>
<dbReference type="InterPro" id="IPR012664">
    <property type="entry name" value="CHP02452"/>
</dbReference>